<evidence type="ECO:0000313" key="7">
    <source>
        <dbReference type="EMBL" id="PQJ83310.1"/>
    </source>
</evidence>
<name>A0A2S7X0E4_9GAMM</name>
<feature type="transmembrane region" description="Helical" evidence="5">
    <location>
        <begin position="166"/>
        <end position="183"/>
    </location>
</feature>
<evidence type="ECO:0000256" key="5">
    <source>
        <dbReference type="SAM" id="Phobius"/>
    </source>
</evidence>
<evidence type="ECO:0000313" key="8">
    <source>
        <dbReference type="Proteomes" id="UP000239263"/>
    </source>
</evidence>
<sequence>MKNNKLNYLILVLMLLTLIGFSLNTLDYKITLILTSILSLISLFLIKEKKCNHKFYFLPFAFLFTPVFISVIMGDTSGKYLEKDFYLIIATLSIFSLQQLKIKKTTCIYVLGIFIILCFSIFNYYLHLGITRPKIGISSITYTGIIAAISAIFASFYLFEKNKKMALFIAIIILMSYQVVLFGQSRGSFLSFVPTLLLIIAALFYNKNKLLTISTISLMVIITLNSPITDRFNVAKNEVSKSISVVESVNIIKKEPTVTIKKTIKEDSSITNEKTAHQLQNNGSIGTRFGLWVTAFEMGSSSPIFGIGYSNYQQYLLHNPLSKWINSYNHFHNEYLQMYAYYGLCGVLFLTLFYFYFTKAFYHIRKENLSIAFAGTSLITSYFISGLTDVPLTTFGAKTILVICYILLMSIDNKSVEQNS</sequence>
<evidence type="ECO:0000256" key="4">
    <source>
        <dbReference type="ARBA" id="ARBA00023136"/>
    </source>
</evidence>
<keyword evidence="2 5" id="KW-0812">Transmembrane</keyword>
<keyword evidence="4 5" id="KW-0472">Membrane</keyword>
<dbReference type="InterPro" id="IPR007016">
    <property type="entry name" value="O-antigen_ligase-rel_domated"/>
</dbReference>
<feature type="transmembrane region" description="Helical" evidence="5">
    <location>
        <begin position="55"/>
        <end position="73"/>
    </location>
</feature>
<evidence type="ECO:0000259" key="6">
    <source>
        <dbReference type="Pfam" id="PF04932"/>
    </source>
</evidence>
<dbReference type="InterPro" id="IPR051533">
    <property type="entry name" value="WaaL-like"/>
</dbReference>
<evidence type="ECO:0000256" key="2">
    <source>
        <dbReference type="ARBA" id="ARBA00022692"/>
    </source>
</evidence>
<feature type="transmembrane region" description="Helical" evidence="5">
    <location>
        <begin position="210"/>
        <end position="228"/>
    </location>
</feature>
<dbReference type="RefSeq" id="WP_105056730.1">
    <property type="nucleotide sequence ID" value="NZ_CAWNRT010000003.1"/>
</dbReference>
<feature type="transmembrane region" description="Helical" evidence="5">
    <location>
        <begin position="139"/>
        <end position="159"/>
    </location>
</feature>
<dbReference type="PANTHER" id="PTHR37422:SF17">
    <property type="entry name" value="O-ANTIGEN LIGASE"/>
    <property type="match status" value="1"/>
</dbReference>
<dbReference type="Pfam" id="PF04932">
    <property type="entry name" value="Wzy_C"/>
    <property type="match status" value="1"/>
</dbReference>
<protein>
    <recommendedName>
        <fullName evidence="6">O-antigen ligase-related domain-containing protein</fullName>
    </recommendedName>
</protein>
<keyword evidence="3 5" id="KW-1133">Transmembrane helix</keyword>
<feature type="transmembrane region" description="Helical" evidence="5">
    <location>
        <begin position="369"/>
        <end position="387"/>
    </location>
</feature>
<feature type="transmembrane region" description="Helical" evidence="5">
    <location>
        <begin position="30"/>
        <end position="46"/>
    </location>
</feature>
<dbReference type="GO" id="GO:0016020">
    <property type="term" value="C:membrane"/>
    <property type="evidence" value="ECO:0007669"/>
    <property type="project" value="UniProtKB-SubCell"/>
</dbReference>
<dbReference type="EMBL" id="MSCO01000003">
    <property type="protein sequence ID" value="PQJ83310.1"/>
    <property type="molecule type" value="Genomic_DNA"/>
</dbReference>
<accession>A0A2S7X0E4</accession>
<comment type="caution">
    <text evidence="7">The sequence shown here is derived from an EMBL/GenBank/DDBJ whole genome shotgun (WGS) entry which is preliminary data.</text>
</comment>
<dbReference type="OrthoDB" id="6358855at2"/>
<feature type="transmembrane region" description="Helical" evidence="5">
    <location>
        <begin position="7"/>
        <end position="24"/>
    </location>
</feature>
<dbReference type="PANTHER" id="PTHR37422">
    <property type="entry name" value="TEICHURONIC ACID BIOSYNTHESIS PROTEIN TUAE"/>
    <property type="match status" value="1"/>
</dbReference>
<dbReference type="AlphaFoldDB" id="A0A2S7X0E4"/>
<evidence type="ECO:0000256" key="3">
    <source>
        <dbReference type="ARBA" id="ARBA00022989"/>
    </source>
</evidence>
<comment type="subcellular location">
    <subcellularLocation>
        <location evidence="1">Membrane</location>
        <topology evidence="1">Multi-pass membrane protein</topology>
    </subcellularLocation>
</comment>
<feature type="transmembrane region" description="Helical" evidence="5">
    <location>
        <begin position="85"/>
        <end position="100"/>
    </location>
</feature>
<evidence type="ECO:0000256" key="1">
    <source>
        <dbReference type="ARBA" id="ARBA00004141"/>
    </source>
</evidence>
<feature type="transmembrane region" description="Helical" evidence="5">
    <location>
        <begin position="393"/>
        <end position="411"/>
    </location>
</feature>
<organism evidence="7 8">
    <name type="scientific">Aliivibrio sifiae</name>
    <dbReference type="NCBI Taxonomy" id="566293"/>
    <lineage>
        <taxon>Bacteria</taxon>
        <taxon>Pseudomonadati</taxon>
        <taxon>Pseudomonadota</taxon>
        <taxon>Gammaproteobacteria</taxon>
        <taxon>Vibrionales</taxon>
        <taxon>Vibrionaceae</taxon>
        <taxon>Aliivibrio</taxon>
    </lineage>
</organism>
<feature type="transmembrane region" description="Helical" evidence="5">
    <location>
        <begin position="189"/>
        <end position="205"/>
    </location>
</feature>
<feature type="transmembrane region" description="Helical" evidence="5">
    <location>
        <begin position="107"/>
        <end position="127"/>
    </location>
</feature>
<feature type="domain" description="O-antigen ligase-related" evidence="6">
    <location>
        <begin position="173"/>
        <end position="350"/>
    </location>
</feature>
<gene>
    <name evidence="7" type="ORF">BTO22_18135</name>
</gene>
<proteinExistence type="predicted"/>
<reference evidence="7 8" key="1">
    <citation type="submission" date="2016-12" db="EMBL/GenBank/DDBJ databases">
        <title>Diversity of luminous bacteria.</title>
        <authorList>
            <person name="Yoshizawa S."/>
            <person name="Kogure K."/>
        </authorList>
    </citation>
    <scope>NUCLEOTIDE SEQUENCE [LARGE SCALE GENOMIC DNA]</scope>
    <source>
        <strain evidence="7 8">ATCC 33715</strain>
    </source>
</reference>
<dbReference type="Proteomes" id="UP000239263">
    <property type="component" value="Unassembled WGS sequence"/>
</dbReference>
<feature type="transmembrane region" description="Helical" evidence="5">
    <location>
        <begin position="339"/>
        <end position="357"/>
    </location>
</feature>